<evidence type="ECO:0000313" key="5">
    <source>
        <dbReference type="Proteomes" id="UP000663864"/>
    </source>
</evidence>
<dbReference type="Gene3D" id="3.90.1200.10">
    <property type="match status" value="1"/>
</dbReference>
<feature type="domain" description="Aminoglycoside phosphotransferase" evidence="2">
    <location>
        <begin position="20"/>
        <end position="248"/>
    </location>
</feature>
<name>A0A814IGS1_9BILA</name>
<dbReference type="EMBL" id="CAJOBD010005226">
    <property type="protein sequence ID" value="CAF4024054.1"/>
    <property type="molecule type" value="Genomic_DNA"/>
</dbReference>
<dbReference type="InterPro" id="IPR011009">
    <property type="entry name" value="Kinase-like_dom_sf"/>
</dbReference>
<comment type="similarity">
    <text evidence="1">Belongs to the pseudomonas-type ThrB family.</text>
</comment>
<evidence type="ECO:0000259" key="2">
    <source>
        <dbReference type="Pfam" id="PF01636"/>
    </source>
</evidence>
<gene>
    <name evidence="4" type="ORF">JBS370_LOCUS27581</name>
    <name evidence="3" type="ORF">ZHD862_LOCUS13562</name>
</gene>
<dbReference type="Proteomes" id="UP000663836">
    <property type="component" value="Unassembled WGS sequence"/>
</dbReference>
<evidence type="ECO:0000313" key="4">
    <source>
        <dbReference type="EMBL" id="CAF4024054.1"/>
    </source>
</evidence>
<comment type="caution">
    <text evidence="3">The sequence shown here is derived from an EMBL/GenBank/DDBJ whole genome shotgun (WGS) entry which is preliminary data.</text>
</comment>
<dbReference type="PANTHER" id="PTHR21064">
    <property type="entry name" value="AMINOGLYCOSIDE PHOSPHOTRANSFERASE DOMAIN-CONTAINING PROTEIN-RELATED"/>
    <property type="match status" value="1"/>
</dbReference>
<dbReference type="Proteomes" id="UP000663864">
    <property type="component" value="Unassembled WGS sequence"/>
</dbReference>
<dbReference type="SUPFAM" id="SSF56112">
    <property type="entry name" value="Protein kinase-like (PK-like)"/>
    <property type="match status" value="1"/>
</dbReference>
<dbReference type="GO" id="GO:0019202">
    <property type="term" value="F:amino acid kinase activity"/>
    <property type="evidence" value="ECO:0007669"/>
    <property type="project" value="TreeGrafter"/>
</dbReference>
<dbReference type="InterPro" id="IPR002575">
    <property type="entry name" value="Aminoglycoside_PTrfase"/>
</dbReference>
<accession>A0A814IGS1</accession>
<sequence>MEDRIKKILFNEYNLNVEKLTLLEGGFRPDEIYLLITVDQMKYVVKYIEYNHSLEHLQSILIFGNILHDLYKYPCPKIILSINKQLFIFDNQRCLFVQTFIQGIEPNREIIDKNNSYLHQMGSLLAQWRIASSHYSLNIHFNEEDQELTEKWWNKQQINNIDPFLLSNVIECKEYFRNLNVNFQHGLIHNDFHTNNSIITNDEKIYIIDFVDACQSVFISDLGTSLFHLLIDKHNGEHRAKTFLEGYQQILKLTLEEKDALHKFVQFKLTMSIIADLNASCNLNEPFIQSCFDLLQKLKNNSTLVNNLLE</sequence>
<dbReference type="Gene3D" id="3.30.200.20">
    <property type="entry name" value="Phosphorylase Kinase, domain 1"/>
    <property type="match status" value="1"/>
</dbReference>
<dbReference type="EMBL" id="CAJNOT010000560">
    <property type="protein sequence ID" value="CAF1021459.1"/>
    <property type="molecule type" value="Genomic_DNA"/>
</dbReference>
<evidence type="ECO:0000256" key="1">
    <source>
        <dbReference type="ARBA" id="ARBA00038240"/>
    </source>
</evidence>
<dbReference type="InterPro" id="IPR050249">
    <property type="entry name" value="Pseudomonas-type_ThrB"/>
</dbReference>
<dbReference type="PANTHER" id="PTHR21064:SF6">
    <property type="entry name" value="AMINOGLYCOSIDE PHOSPHOTRANSFERASE DOMAIN-CONTAINING PROTEIN"/>
    <property type="match status" value="1"/>
</dbReference>
<reference evidence="3" key="1">
    <citation type="submission" date="2021-02" db="EMBL/GenBank/DDBJ databases">
        <authorList>
            <person name="Nowell W R."/>
        </authorList>
    </citation>
    <scope>NUCLEOTIDE SEQUENCE</scope>
</reference>
<protein>
    <recommendedName>
        <fullName evidence="2">Aminoglycoside phosphotransferase domain-containing protein</fullName>
    </recommendedName>
</protein>
<evidence type="ECO:0000313" key="3">
    <source>
        <dbReference type="EMBL" id="CAF1021459.1"/>
    </source>
</evidence>
<organism evidence="3 5">
    <name type="scientific">Rotaria sordida</name>
    <dbReference type="NCBI Taxonomy" id="392033"/>
    <lineage>
        <taxon>Eukaryota</taxon>
        <taxon>Metazoa</taxon>
        <taxon>Spiralia</taxon>
        <taxon>Gnathifera</taxon>
        <taxon>Rotifera</taxon>
        <taxon>Eurotatoria</taxon>
        <taxon>Bdelloidea</taxon>
        <taxon>Philodinida</taxon>
        <taxon>Philodinidae</taxon>
        <taxon>Rotaria</taxon>
    </lineage>
</organism>
<proteinExistence type="inferred from homology"/>
<dbReference type="AlphaFoldDB" id="A0A814IGS1"/>
<dbReference type="Pfam" id="PF01636">
    <property type="entry name" value="APH"/>
    <property type="match status" value="1"/>
</dbReference>